<dbReference type="Proteomes" id="UP001524383">
    <property type="component" value="Unassembled WGS sequence"/>
</dbReference>
<comment type="caution">
    <text evidence="2">The sequence shown here is derived from an EMBL/GenBank/DDBJ whole genome shotgun (WGS) entry which is preliminary data.</text>
</comment>
<dbReference type="RefSeq" id="WP_255332094.1">
    <property type="nucleotide sequence ID" value="NZ_VOTZ01000006.1"/>
</dbReference>
<sequence length="179" mass="20531">MKIGNITVRVTIVHLGVFLFFTAIFLFSIFTSGDFRMLLWGIPTLILILTIPMAMNYMSQSHYRSLRPMYEAEAKPIRANQISEAMMGKVVRYEGLIEHVHFKFLNRPQYVIADRTGEASVKMFTSPEEDVGKGDVVEVLGSIMRRYIITGDPVINCVSIRKKVKETQAEPEKKEKKKR</sequence>
<evidence type="ECO:0000313" key="3">
    <source>
        <dbReference type="Proteomes" id="UP001524383"/>
    </source>
</evidence>
<evidence type="ECO:0000256" key="1">
    <source>
        <dbReference type="SAM" id="Phobius"/>
    </source>
</evidence>
<proteinExistence type="predicted"/>
<evidence type="ECO:0000313" key="2">
    <source>
        <dbReference type="EMBL" id="MCQ1538152.1"/>
    </source>
</evidence>
<gene>
    <name evidence="2" type="ORF">FTO68_03985</name>
</gene>
<reference evidence="2 3" key="1">
    <citation type="submission" date="2019-08" db="EMBL/GenBank/DDBJ databases">
        <authorList>
            <person name="Chen S.-C."/>
            <person name="Lai M.-C."/>
            <person name="You Y.-T."/>
        </authorList>
    </citation>
    <scope>NUCLEOTIDE SEQUENCE [LARGE SCALE GENOMIC DNA]</scope>
    <source>
        <strain evidence="2 3">P2F9704a</strain>
    </source>
</reference>
<name>A0ABD4TGQ9_9EURY</name>
<organism evidence="2 3">
    <name type="scientific">Methanocalculus taiwanensis</name>
    <dbReference type="NCBI Taxonomy" id="106207"/>
    <lineage>
        <taxon>Archaea</taxon>
        <taxon>Methanobacteriati</taxon>
        <taxon>Methanobacteriota</taxon>
        <taxon>Stenosarchaea group</taxon>
        <taxon>Methanomicrobia</taxon>
        <taxon>Methanomicrobiales</taxon>
        <taxon>Methanocalculaceae</taxon>
        <taxon>Methanocalculus</taxon>
    </lineage>
</organism>
<dbReference type="AlphaFoldDB" id="A0ABD4TGQ9"/>
<keyword evidence="1" id="KW-1133">Transmembrane helix</keyword>
<keyword evidence="3" id="KW-1185">Reference proteome</keyword>
<feature type="transmembrane region" description="Helical" evidence="1">
    <location>
        <begin position="37"/>
        <end position="58"/>
    </location>
</feature>
<keyword evidence="1" id="KW-0472">Membrane</keyword>
<feature type="transmembrane region" description="Helical" evidence="1">
    <location>
        <begin position="12"/>
        <end position="31"/>
    </location>
</feature>
<accession>A0ABD4TGQ9</accession>
<dbReference type="EMBL" id="VOTZ01000006">
    <property type="protein sequence ID" value="MCQ1538152.1"/>
    <property type="molecule type" value="Genomic_DNA"/>
</dbReference>
<keyword evidence="1" id="KW-0812">Transmembrane</keyword>
<protein>
    <submittedName>
        <fullName evidence="2">Nucleotide-binding protein</fullName>
    </submittedName>
</protein>